<evidence type="ECO:0000256" key="2">
    <source>
        <dbReference type="ARBA" id="ARBA00022679"/>
    </source>
</evidence>
<evidence type="ECO:0000256" key="3">
    <source>
        <dbReference type="ARBA" id="ARBA00022777"/>
    </source>
</evidence>
<comment type="similarity">
    <text evidence="1">Belongs to the carbohydrate kinase PfkB family.</text>
</comment>
<dbReference type="InterPro" id="IPR029056">
    <property type="entry name" value="Ribokinase-like"/>
</dbReference>
<gene>
    <name evidence="5" type="ORF">DI586_01095</name>
</gene>
<dbReference type="AlphaFoldDB" id="A0A2W5FQD7"/>
<dbReference type="InterPro" id="IPR011611">
    <property type="entry name" value="PfkB_dom"/>
</dbReference>
<dbReference type="GO" id="GO:0016301">
    <property type="term" value="F:kinase activity"/>
    <property type="evidence" value="ECO:0007669"/>
    <property type="project" value="UniProtKB-KW"/>
</dbReference>
<comment type="caution">
    <text evidence="5">The sequence shown here is derived from an EMBL/GenBank/DDBJ whole genome shotgun (WGS) entry which is preliminary data.</text>
</comment>
<dbReference type="Gene3D" id="3.40.1190.20">
    <property type="match status" value="1"/>
</dbReference>
<keyword evidence="3" id="KW-0418">Kinase</keyword>
<reference evidence="5 6" key="1">
    <citation type="submission" date="2017-08" db="EMBL/GenBank/DDBJ databases">
        <title>Infants hospitalized years apart are colonized by the same room-sourced microbial strains.</title>
        <authorList>
            <person name="Brooks B."/>
            <person name="Olm M.R."/>
            <person name="Firek B.A."/>
            <person name="Baker R."/>
            <person name="Thomas B.C."/>
            <person name="Morowitz M.J."/>
            <person name="Banfield J.F."/>
        </authorList>
    </citation>
    <scope>NUCLEOTIDE SEQUENCE [LARGE SCALE GENOMIC DNA]</scope>
    <source>
        <strain evidence="5">S2_006_000_R2_64</strain>
    </source>
</reference>
<protein>
    <recommendedName>
        <fullName evidence="4">Carbohydrate kinase PfkB domain-containing protein</fullName>
    </recommendedName>
</protein>
<dbReference type="PANTHER" id="PTHR43320">
    <property type="entry name" value="SUGAR KINASE"/>
    <property type="match status" value="1"/>
</dbReference>
<dbReference type="Pfam" id="PF00294">
    <property type="entry name" value="PfkB"/>
    <property type="match status" value="1"/>
</dbReference>
<dbReference type="CDD" id="cd01168">
    <property type="entry name" value="adenosine_kinase"/>
    <property type="match status" value="1"/>
</dbReference>
<name>A0A2W5FQD7_9BACT</name>
<dbReference type="Proteomes" id="UP000249739">
    <property type="component" value="Unassembled WGS sequence"/>
</dbReference>
<dbReference type="InterPro" id="IPR052700">
    <property type="entry name" value="Carb_kinase_PfkB-like"/>
</dbReference>
<dbReference type="SUPFAM" id="SSF53613">
    <property type="entry name" value="Ribokinase-like"/>
    <property type="match status" value="1"/>
</dbReference>
<sequence>MSSENTPKKFDITGIGNACMDIVADCDMDFMARHNVHKSHCIYVDFPSLQKLKSELLNPQLIAGGAAANTIYVFRQLGGDAAFLGKIAEDMEGRAFEKSMTDIGISTHLNVDTQTTVGSTQVVSLRTPDGDRSFVTYQGVAETISPQDLDYDVVAESKIVYFDGYTMYSPYALEAFLTSANTAKKNGGLAIFNPGDLSIVELYKAQVKELLGNIDMTICNLAEARAMFGADTLEDASRIMPDLHKCGVVTNGAHGAMLFKDGEIIFMPPPPRPEGQIYTLGAGDHFSAGFLYGLTHDFTLPQMAKLAELCALDCLIHPGARPLGSLKHLIDMVD</sequence>
<evidence type="ECO:0000313" key="5">
    <source>
        <dbReference type="EMBL" id="PZP57218.1"/>
    </source>
</evidence>
<dbReference type="PANTHER" id="PTHR43320:SF3">
    <property type="entry name" value="CARBOHYDRATE KINASE PFKB DOMAIN-CONTAINING PROTEIN"/>
    <property type="match status" value="1"/>
</dbReference>
<feature type="domain" description="Carbohydrate kinase PfkB" evidence="4">
    <location>
        <begin position="46"/>
        <end position="312"/>
    </location>
</feature>
<organism evidence="5 6">
    <name type="scientific">Micavibrio aeruginosavorus</name>
    <dbReference type="NCBI Taxonomy" id="349221"/>
    <lineage>
        <taxon>Bacteria</taxon>
        <taxon>Pseudomonadati</taxon>
        <taxon>Bdellovibrionota</taxon>
        <taxon>Bdellovibrionia</taxon>
        <taxon>Bdellovibrionales</taxon>
        <taxon>Pseudobdellovibrionaceae</taxon>
        <taxon>Micavibrio</taxon>
    </lineage>
</organism>
<evidence type="ECO:0000259" key="4">
    <source>
        <dbReference type="Pfam" id="PF00294"/>
    </source>
</evidence>
<proteinExistence type="inferred from homology"/>
<evidence type="ECO:0000313" key="6">
    <source>
        <dbReference type="Proteomes" id="UP000249739"/>
    </source>
</evidence>
<evidence type="ECO:0000256" key="1">
    <source>
        <dbReference type="ARBA" id="ARBA00010688"/>
    </source>
</evidence>
<accession>A0A2W5FQD7</accession>
<dbReference type="EMBL" id="QFOT01000005">
    <property type="protein sequence ID" value="PZP57218.1"/>
    <property type="molecule type" value="Genomic_DNA"/>
</dbReference>
<keyword evidence="2" id="KW-0808">Transferase</keyword>